<dbReference type="AlphaFoldDB" id="A0A3S9WGS9"/>
<dbReference type="InterPro" id="IPR050861">
    <property type="entry name" value="Dihydroxyacetone_Kinase"/>
</dbReference>
<gene>
    <name evidence="7" type="primary">lerK</name>
    <name evidence="7" type="ORF">CVS54_00536</name>
</gene>
<organism evidence="7 8">
    <name type="scientific">Microbacterium oxydans</name>
    <dbReference type="NCBI Taxonomy" id="82380"/>
    <lineage>
        <taxon>Bacteria</taxon>
        <taxon>Bacillati</taxon>
        <taxon>Actinomycetota</taxon>
        <taxon>Actinomycetes</taxon>
        <taxon>Micrococcales</taxon>
        <taxon>Microbacteriaceae</taxon>
        <taxon>Microbacterium</taxon>
    </lineage>
</organism>
<evidence type="ECO:0000313" key="7">
    <source>
        <dbReference type="EMBL" id="AZS39235.1"/>
    </source>
</evidence>
<keyword evidence="4" id="KW-0067">ATP-binding</keyword>
<reference evidence="7 8" key="1">
    <citation type="submission" date="2018-08" db="EMBL/GenBank/DDBJ databases">
        <title>Microbacterium oxydans strain HG3.</title>
        <authorList>
            <person name="ORTET P."/>
        </authorList>
    </citation>
    <scope>NUCLEOTIDE SEQUENCE [LARGE SCALE GENOMIC DNA]</scope>
    <source>
        <strain evidence="7 8">HG3</strain>
    </source>
</reference>
<dbReference type="RefSeq" id="WP_127011699.1">
    <property type="nucleotide sequence ID" value="NZ_CP031422.1"/>
</dbReference>
<name>A0A3S9WGS9_9MICO</name>
<dbReference type="GO" id="GO:0004371">
    <property type="term" value="F:glycerone kinase activity"/>
    <property type="evidence" value="ECO:0007669"/>
    <property type="project" value="InterPro"/>
</dbReference>
<dbReference type="GO" id="GO:0005524">
    <property type="term" value="F:ATP binding"/>
    <property type="evidence" value="ECO:0007669"/>
    <property type="project" value="UniProtKB-KW"/>
</dbReference>
<sequence length="566" mass="58650">MRKIINDPQTFVDETLEGILLAHPDELRAVTADRRALARTDAPAPGRVGIVTGGGSGHLPFFLGYVGRGLCSAVAVGNVFSSPSSAQIHAASVAVHSDAGLLYLYGNYGGDVLNFDIAAERCRAEGIEVRTVLGADDIQSAPSERAESRRGVAGLVLVYKVAGAMADRGASLAEVERVTRKAADSTRTMGVGLSPTVLPAAGEETFTLDEGEMEIGVGIHGERGSHRGPLETANAITDRFLVEIGTELDLSEGRRVAVLVNGLGSTPLEELYVIYRRVHHTLADAGVTIGYRLIGEYVTSLEMAGASLSIMQLDDELEELLHDPAGSPFFRQGTVPVGEAFTAGAAVDEDAVAVEATVVGSRSDLRDLLLTVLPRMERHREELRALDAALGDGDLGVTVAVGSAAVADMLQQLPDDLDARSVLRASGDAFAAANPSTFAALIGNGLLAAAEQTPVGAHLDRAGLIDVVRTAAAKIGAQGGAVPGDKTVIDVLLPIAEALEAGADAGAASKAALAAVTESTGWQSRRGRAGWQQERSVGHADPGSVAVARFVEEIVRAQDGTGQTGA</sequence>
<dbReference type="PROSITE" id="PS51481">
    <property type="entry name" value="DHAK"/>
    <property type="match status" value="1"/>
</dbReference>
<keyword evidence="1 7" id="KW-0808">Transferase</keyword>
<feature type="domain" description="DhaL" evidence="5">
    <location>
        <begin position="363"/>
        <end position="556"/>
    </location>
</feature>
<evidence type="ECO:0000259" key="5">
    <source>
        <dbReference type="PROSITE" id="PS51480"/>
    </source>
</evidence>
<dbReference type="InterPro" id="IPR004006">
    <property type="entry name" value="DhaK_dom"/>
</dbReference>
<evidence type="ECO:0000313" key="8">
    <source>
        <dbReference type="Proteomes" id="UP000274841"/>
    </source>
</evidence>
<dbReference type="SUPFAM" id="SSF82549">
    <property type="entry name" value="DAK1/DegV-like"/>
    <property type="match status" value="1"/>
</dbReference>
<dbReference type="Gene3D" id="3.40.50.10440">
    <property type="entry name" value="Dihydroxyacetone kinase, domain 1"/>
    <property type="match status" value="1"/>
</dbReference>
<dbReference type="Gene3D" id="3.30.1180.20">
    <property type="entry name" value="Dihydroxyacetone kinase, domain 2"/>
    <property type="match status" value="1"/>
</dbReference>
<dbReference type="Gene3D" id="1.25.40.340">
    <property type="match status" value="1"/>
</dbReference>
<dbReference type="NCBIfam" id="NF011049">
    <property type="entry name" value="PRK14479.1"/>
    <property type="match status" value="1"/>
</dbReference>
<dbReference type="EMBL" id="CP031422">
    <property type="protein sequence ID" value="AZS39235.1"/>
    <property type="molecule type" value="Genomic_DNA"/>
</dbReference>
<dbReference type="InterPro" id="IPR004007">
    <property type="entry name" value="DhaL_dom"/>
</dbReference>
<dbReference type="PANTHER" id="PTHR28629:SF4">
    <property type="entry name" value="TRIOKINASE_FMN CYCLASE"/>
    <property type="match status" value="1"/>
</dbReference>
<evidence type="ECO:0000256" key="4">
    <source>
        <dbReference type="ARBA" id="ARBA00022840"/>
    </source>
</evidence>
<dbReference type="Proteomes" id="UP000274841">
    <property type="component" value="Chromosome"/>
</dbReference>
<proteinExistence type="predicted"/>
<dbReference type="GO" id="GO:0005829">
    <property type="term" value="C:cytosol"/>
    <property type="evidence" value="ECO:0007669"/>
    <property type="project" value="TreeGrafter"/>
</dbReference>
<dbReference type="SMART" id="SM01120">
    <property type="entry name" value="Dak2"/>
    <property type="match status" value="1"/>
</dbReference>
<dbReference type="PANTHER" id="PTHR28629">
    <property type="entry name" value="TRIOKINASE/FMN CYCLASE"/>
    <property type="match status" value="1"/>
</dbReference>
<accession>A0A3S9WGS9</accession>
<dbReference type="KEGG" id="moy:CVS54_00536"/>
<dbReference type="PROSITE" id="PS51480">
    <property type="entry name" value="DHAL"/>
    <property type="match status" value="1"/>
</dbReference>
<evidence type="ECO:0000256" key="2">
    <source>
        <dbReference type="ARBA" id="ARBA00022741"/>
    </source>
</evidence>
<dbReference type="EC" id="2.7.1.209" evidence="7"/>
<dbReference type="Pfam" id="PF02733">
    <property type="entry name" value="Dak1"/>
    <property type="match status" value="1"/>
</dbReference>
<dbReference type="FunFam" id="3.40.50.10440:FF:000001">
    <property type="entry name" value="Dihydroxyacetone kinase, DhaK subunit"/>
    <property type="match status" value="1"/>
</dbReference>
<dbReference type="InterPro" id="IPR036117">
    <property type="entry name" value="DhaL_dom_sf"/>
</dbReference>
<keyword evidence="3 7" id="KW-0418">Kinase</keyword>
<evidence type="ECO:0000259" key="6">
    <source>
        <dbReference type="PROSITE" id="PS51481"/>
    </source>
</evidence>
<dbReference type="GO" id="GO:0019563">
    <property type="term" value="P:glycerol catabolic process"/>
    <property type="evidence" value="ECO:0007669"/>
    <property type="project" value="TreeGrafter"/>
</dbReference>
<feature type="domain" description="DhaK" evidence="6">
    <location>
        <begin position="7"/>
        <end position="330"/>
    </location>
</feature>
<dbReference type="SUPFAM" id="SSF101473">
    <property type="entry name" value="DhaL-like"/>
    <property type="match status" value="1"/>
</dbReference>
<keyword evidence="2" id="KW-0547">Nucleotide-binding</keyword>
<evidence type="ECO:0000256" key="3">
    <source>
        <dbReference type="ARBA" id="ARBA00022777"/>
    </source>
</evidence>
<protein>
    <submittedName>
        <fullName evidence="7">L-erythrulose kinase</fullName>
        <ecNumber evidence="7">2.7.1.209</ecNumber>
    </submittedName>
</protein>
<dbReference type="Pfam" id="PF02734">
    <property type="entry name" value="Dak2"/>
    <property type="match status" value="1"/>
</dbReference>
<evidence type="ECO:0000256" key="1">
    <source>
        <dbReference type="ARBA" id="ARBA00022679"/>
    </source>
</evidence>